<keyword evidence="1" id="KW-0732">Signal</keyword>
<proteinExistence type="inferred from homology"/>
<dbReference type="Gene3D" id="2.60.40.1120">
    <property type="entry name" value="Carboxypeptidase-like, regulatory domain"/>
    <property type="match status" value="1"/>
</dbReference>
<evidence type="ECO:0000259" key="5">
    <source>
        <dbReference type="Pfam" id="PF07715"/>
    </source>
</evidence>
<comment type="similarity">
    <text evidence="2 3">Belongs to the TonB-dependent receptor family.</text>
</comment>
<keyword evidence="2" id="KW-0998">Cell outer membrane</keyword>
<dbReference type="InterPro" id="IPR023996">
    <property type="entry name" value="TonB-dep_OMP_SusC/RagA"/>
</dbReference>
<dbReference type="SUPFAM" id="SSF49464">
    <property type="entry name" value="Carboxypeptidase regulatory domain-like"/>
    <property type="match status" value="1"/>
</dbReference>
<evidence type="ECO:0000256" key="1">
    <source>
        <dbReference type="ARBA" id="ARBA00022729"/>
    </source>
</evidence>
<evidence type="ECO:0000313" key="6">
    <source>
        <dbReference type="EMBL" id="MET6996071.1"/>
    </source>
</evidence>
<dbReference type="Gene3D" id="2.170.130.10">
    <property type="entry name" value="TonB-dependent receptor, plug domain"/>
    <property type="match status" value="1"/>
</dbReference>
<dbReference type="Pfam" id="PF13715">
    <property type="entry name" value="CarbopepD_reg_2"/>
    <property type="match status" value="1"/>
</dbReference>
<comment type="subcellular location">
    <subcellularLocation>
        <location evidence="2">Cell outer membrane</location>
        <topology evidence="2">Multi-pass membrane protein</topology>
    </subcellularLocation>
</comment>
<evidence type="ECO:0000259" key="4">
    <source>
        <dbReference type="Pfam" id="PF00593"/>
    </source>
</evidence>
<dbReference type="Pfam" id="PF00593">
    <property type="entry name" value="TonB_dep_Rec_b-barrel"/>
    <property type="match status" value="1"/>
</dbReference>
<dbReference type="InterPro" id="IPR037066">
    <property type="entry name" value="Plug_dom_sf"/>
</dbReference>
<keyword evidence="2" id="KW-0813">Transport</keyword>
<dbReference type="InterPro" id="IPR039426">
    <property type="entry name" value="TonB-dep_rcpt-like"/>
</dbReference>
<keyword evidence="2" id="KW-0812">Transmembrane</keyword>
<dbReference type="PANTHER" id="PTHR30069">
    <property type="entry name" value="TONB-DEPENDENT OUTER MEMBRANE RECEPTOR"/>
    <property type="match status" value="1"/>
</dbReference>
<comment type="caution">
    <text evidence="6">The sequence shown here is derived from an EMBL/GenBank/DDBJ whole genome shotgun (WGS) entry which is preliminary data.</text>
</comment>
<dbReference type="NCBIfam" id="TIGR04057">
    <property type="entry name" value="SusC_RagA_signa"/>
    <property type="match status" value="1"/>
</dbReference>
<name>A0ABV2SZ70_9BACT</name>
<keyword evidence="7" id="KW-1185">Reference proteome</keyword>
<evidence type="ECO:0000256" key="2">
    <source>
        <dbReference type="PROSITE-ProRule" id="PRU01360"/>
    </source>
</evidence>
<dbReference type="InterPro" id="IPR023997">
    <property type="entry name" value="TonB-dep_OMP_SusC/RagA_CS"/>
</dbReference>
<keyword evidence="2" id="KW-1134">Transmembrane beta strand</keyword>
<feature type="domain" description="TonB-dependent receptor-like beta-barrel" evidence="4">
    <location>
        <begin position="539"/>
        <end position="916"/>
    </location>
</feature>
<feature type="domain" description="TonB-dependent receptor plug" evidence="5">
    <location>
        <begin position="204"/>
        <end position="306"/>
    </location>
</feature>
<dbReference type="PROSITE" id="PS52016">
    <property type="entry name" value="TONB_DEPENDENT_REC_3"/>
    <property type="match status" value="1"/>
</dbReference>
<organism evidence="6 7">
    <name type="scientific">Chitinophaga defluvii</name>
    <dbReference type="NCBI Taxonomy" id="3163343"/>
    <lineage>
        <taxon>Bacteria</taxon>
        <taxon>Pseudomonadati</taxon>
        <taxon>Bacteroidota</taxon>
        <taxon>Chitinophagia</taxon>
        <taxon>Chitinophagales</taxon>
        <taxon>Chitinophagaceae</taxon>
        <taxon>Chitinophaga</taxon>
    </lineage>
</organism>
<dbReference type="InterPro" id="IPR000531">
    <property type="entry name" value="Beta-barrel_TonB"/>
</dbReference>
<keyword evidence="3" id="KW-0798">TonB box</keyword>
<dbReference type="Pfam" id="PF07715">
    <property type="entry name" value="Plug"/>
    <property type="match status" value="1"/>
</dbReference>
<dbReference type="Proteomes" id="UP001549749">
    <property type="component" value="Unassembled WGS sequence"/>
</dbReference>
<evidence type="ECO:0000256" key="3">
    <source>
        <dbReference type="RuleBase" id="RU003357"/>
    </source>
</evidence>
<dbReference type="NCBIfam" id="TIGR04056">
    <property type="entry name" value="OMP_RagA_SusC"/>
    <property type="match status" value="1"/>
</dbReference>
<dbReference type="InterPro" id="IPR012910">
    <property type="entry name" value="Plug_dom"/>
</dbReference>
<reference evidence="6 7" key="1">
    <citation type="submission" date="2024-06" db="EMBL/GenBank/DDBJ databases">
        <title>Chitinophaga defluvii sp. nov., isolated from municipal sewage.</title>
        <authorList>
            <person name="Zhang L."/>
        </authorList>
    </citation>
    <scope>NUCLEOTIDE SEQUENCE [LARGE SCALE GENOMIC DNA]</scope>
    <source>
        <strain evidence="6 7">H8</strain>
    </source>
</reference>
<dbReference type="EMBL" id="JBEXAC010000001">
    <property type="protein sequence ID" value="MET6996071.1"/>
    <property type="molecule type" value="Genomic_DNA"/>
</dbReference>
<sequence>MKMTAIILLISFLHVSATGFTQKISLFAKNKPLQQVFTEIVTQTGVSIIYDEHMLANTLPVTIEVKNVPVREVLDMCVKNQPIIYTIEPNNIVVINMAKITSLPLPLADTTITITGIVKDEKGEPIPGVTIQVKDTKRGTQTAANGVYKITIAGNEGVLVYSNIGFEKVERTVKGNMVVNISLKPASASLQDVVVVGYGAKKRETITGAINSINSKEIKTTTNTSLSQMLQGKIPGLQIRQNAGGPGDFNSMINIRGFGAPLYVIDGIPRDDGSFFQRLNPEEIESISVIKDASAAIYGLRAANGVIIVTTKKGGKGKTTFNYTGVVGAQRPTDVPRMANRAEWAQLRNDAAINAGGLPYFTKENLEQNLTGPSTDWYDETMKKAGFQQQHNISAMGGNDAVAYFANLGYVSEEGLLKSNDLSYKKYNFRTNLSATLSKHLKTEINLSGFYDKKEAPGQNFYGIFAGTRTALPNEPVYANNNPDYLALQPYLNPVALSERDLTGYVEDVNRVFQSSAALIYEVPGVKGLRLKGLAAYDNNNYSNKTLNKSYNLYTYDAANDKYNGYVQSKPSRISNYTSYNDRLTFQAHLLYDRLIADKHKIGVTLVYEQQQNWSRVSSLAREYTFFTNDQINQADLNNQKANGYENETASKSYIGRFNYDYKGRYFLEYAFRYDGSYRYHPDRRWGFFPVVSGGWRVSEEQFMKPVSFISHLKLRASYGLVGEDAGLPFQYVPGFSTSGGGGYEFADGTYTTGASSPAVTNENLTWFKSTISDIGIELSLLGKINFELDVYQRYRKGLLARRNVSLPNTFGSTLPEENINSDLVRGIDFSIGYQHNTGAFHYGIKGNFNFARTMNRYVERGAFLNSMDRWRSGASDRWSDVVWGYKLEGQFQNNEEIYYAPMQGGDLGNTRELPGDYRYKDMNEDGVIDGKDIVPLFWGGNPKLYYGLTLNASWKGFDFNALFQGAGKYSVRFREVYAEVFAFGLNTPAYFFDRWHKADPYDPNSEWVPGKWPATRFISNVGSMYAESIVWRKDASYMRLKSVELGYTFNPQALQKRGITSIRVFANAHNVYTWADAFVKQFDPEKIEGEYSAGLGYPLMRSFNAGINMNF</sequence>
<dbReference type="PANTHER" id="PTHR30069:SF29">
    <property type="entry name" value="HEMOGLOBIN AND HEMOGLOBIN-HAPTOGLOBIN-BINDING PROTEIN 1-RELATED"/>
    <property type="match status" value="1"/>
</dbReference>
<evidence type="ECO:0000313" key="7">
    <source>
        <dbReference type="Proteomes" id="UP001549749"/>
    </source>
</evidence>
<dbReference type="RefSeq" id="WP_354658719.1">
    <property type="nucleotide sequence ID" value="NZ_JBEXAC010000001.1"/>
</dbReference>
<keyword evidence="6" id="KW-0675">Receptor</keyword>
<protein>
    <submittedName>
        <fullName evidence="6">TonB-dependent receptor</fullName>
    </submittedName>
</protein>
<dbReference type="InterPro" id="IPR008969">
    <property type="entry name" value="CarboxyPept-like_regulatory"/>
</dbReference>
<keyword evidence="2 3" id="KW-0472">Membrane</keyword>
<dbReference type="SUPFAM" id="SSF56935">
    <property type="entry name" value="Porins"/>
    <property type="match status" value="1"/>
</dbReference>
<gene>
    <name evidence="6" type="ORF">ABR189_01765</name>
</gene>
<accession>A0ABV2SZ70</accession>